<feature type="transmembrane region" description="Helical" evidence="5">
    <location>
        <begin position="97"/>
        <end position="116"/>
    </location>
</feature>
<dbReference type="RefSeq" id="WP_190761855.1">
    <property type="nucleotide sequence ID" value="NZ_JACXLD010000001.1"/>
</dbReference>
<dbReference type="CDD" id="cd01115">
    <property type="entry name" value="SLC13_permease"/>
    <property type="match status" value="1"/>
</dbReference>
<feature type="transmembrane region" description="Helical" evidence="5">
    <location>
        <begin position="20"/>
        <end position="38"/>
    </location>
</feature>
<feature type="transmembrane region" description="Helical" evidence="5">
    <location>
        <begin position="220"/>
        <end position="242"/>
    </location>
</feature>
<feature type="transmembrane region" description="Helical" evidence="5">
    <location>
        <begin position="278"/>
        <end position="295"/>
    </location>
</feature>
<dbReference type="InterPro" id="IPR001898">
    <property type="entry name" value="SLC13A/DASS"/>
</dbReference>
<feature type="transmembrane region" description="Helical" evidence="5">
    <location>
        <begin position="177"/>
        <end position="199"/>
    </location>
</feature>
<dbReference type="EMBL" id="JACXLD010000001">
    <property type="protein sequence ID" value="MBD2857625.1"/>
    <property type="molecule type" value="Genomic_DNA"/>
</dbReference>
<organism evidence="6 7">
    <name type="scientific">Spongiibacter pelagi</name>
    <dbReference type="NCBI Taxonomy" id="2760804"/>
    <lineage>
        <taxon>Bacteria</taxon>
        <taxon>Pseudomonadati</taxon>
        <taxon>Pseudomonadota</taxon>
        <taxon>Gammaproteobacteria</taxon>
        <taxon>Cellvibrionales</taxon>
        <taxon>Spongiibacteraceae</taxon>
        <taxon>Spongiibacter</taxon>
    </lineage>
</organism>
<dbReference type="GO" id="GO:0005886">
    <property type="term" value="C:plasma membrane"/>
    <property type="evidence" value="ECO:0007669"/>
    <property type="project" value="TreeGrafter"/>
</dbReference>
<dbReference type="NCBIfam" id="TIGR00785">
    <property type="entry name" value="dass"/>
    <property type="match status" value="1"/>
</dbReference>
<evidence type="ECO:0000313" key="6">
    <source>
        <dbReference type="EMBL" id="MBD2857625.1"/>
    </source>
</evidence>
<feature type="transmembrane region" description="Helical" evidence="5">
    <location>
        <begin position="458"/>
        <end position="481"/>
    </location>
</feature>
<evidence type="ECO:0000256" key="3">
    <source>
        <dbReference type="ARBA" id="ARBA00022989"/>
    </source>
</evidence>
<dbReference type="Pfam" id="PF00939">
    <property type="entry name" value="Na_sulph_symp"/>
    <property type="match status" value="1"/>
</dbReference>
<comment type="caution">
    <text evidence="6">The sequence shown here is derived from an EMBL/GenBank/DDBJ whole genome shotgun (WGS) entry which is preliminary data.</text>
</comment>
<dbReference type="Proteomes" id="UP000610558">
    <property type="component" value="Unassembled WGS sequence"/>
</dbReference>
<dbReference type="PANTHER" id="PTHR10283:SF82">
    <property type="entry name" value="SOLUTE CARRIER FAMILY 13 MEMBER 2"/>
    <property type="match status" value="1"/>
</dbReference>
<dbReference type="GO" id="GO:0008514">
    <property type="term" value="F:organic anion transmembrane transporter activity"/>
    <property type="evidence" value="ECO:0007669"/>
    <property type="project" value="UniProtKB-ARBA"/>
</dbReference>
<feature type="transmembrane region" description="Helical" evidence="5">
    <location>
        <begin position="50"/>
        <end position="77"/>
    </location>
</feature>
<feature type="transmembrane region" description="Helical" evidence="5">
    <location>
        <begin position="417"/>
        <end position="437"/>
    </location>
</feature>
<evidence type="ECO:0000313" key="7">
    <source>
        <dbReference type="Proteomes" id="UP000610558"/>
    </source>
</evidence>
<keyword evidence="3 5" id="KW-1133">Transmembrane helix</keyword>
<feature type="transmembrane region" description="Helical" evidence="5">
    <location>
        <begin position="339"/>
        <end position="362"/>
    </location>
</feature>
<feature type="transmembrane region" description="Helical" evidence="5">
    <location>
        <begin position="136"/>
        <end position="157"/>
    </location>
</feature>
<evidence type="ECO:0000256" key="4">
    <source>
        <dbReference type="ARBA" id="ARBA00023136"/>
    </source>
</evidence>
<reference evidence="6" key="1">
    <citation type="submission" date="2020-09" db="EMBL/GenBank/DDBJ databases">
        <authorList>
            <person name="Yoon J.-W."/>
        </authorList>
    </citation>
    <scope>NUCLEOTIDE SEQUENCE</scope>
    <source>
        <strain evidence="6">KMU-158</strain>
    </source>
</reference>
<keyword evidence="7" id="KW-1185">Reference proteome</keyword>
<proteinExistence type="predicted"/>
<gene>
    <name evidence="6" type="ORF">IB286_01310</name>
</gene>
<feature type="transmembrane region" description="Helical" evidence="5">
    <location>
        <begin position="374"/>
        <end position="397"/>
    </location>
</feature>
<comment type="subcellular location">
    <subcellularLocation>
        <location evidence="1">Membrane</location>
        <topology evidence="1">Multi-pass membrane protein</topology>
    </subcellularLocation>
</comment>
<evidence type="ECO:0000256" key="5">
    <source>
        <dbReference type="SAM" id="Phobius"/>
    </source>
</evidence>
<evidence type="ECO:0000256" key="2">
    <source>
        <dbReference type="ARBA" id="ARBA00022692"/>
    </source>
</evidence>
<dbReference type="GO" id="GO:1905039">
    <property type="term" value="P:carboxylic acid transmembrane transport"/>
    <property type="evidence" value="ECO:0007669"/>
    <property type="project" value="UniProtKB-ARBA"/>
</dbReference>
<keyword evidence="4 5" id="KW-0472">Membrane</keyword>
<keyword evidence="2 5" id="KW-0812">Transmembrane</keyword>
<dbReference type="PANTHER" id="PTHR10283">
    <property type="entry name" value="SOLUTE CARRIER FAMILY 13 MEMBER"/>
    <property type="match status" value="1"/>
</dbReference>
<feature type="transmembrane region" description="Helical" evidence="5">
    <location>
        <begin position="307"/>
        <end position="327"/>
    </location>
</feature>
<accession>A0A927BY03</accession>
<sequence length="482" mass="51198">MTENTDSEGSVTGVSTRKPIAGIVLGPLLLLLSFIFPSPESLSDQGWHTLALALWMASWWALEIIPIPATALLPLVAFPLLEISALESTAKAYSHPVIYLFMGGFILGIALQRWNLHRRLALLILLKTGSNPRRQLAGFMLATAFLSMWVSNTATSIMMLPIALSVISLEGQEKSEFATALLLAVAYSASLGGIATLIGTPPNALLAAYLERSLNMDISFASWMLVGLPVAASMLVFTWWWLSRPLLVCSESQNSSSQQLLREQLLALGAMSPAEKRVLAIFAATALLWICRPLLSGLIPGINDSSIAILAGLSLFLMPSGSGGALLNWKEAEGLPWGILLLFGGGLALASAIQASGLADWISSGLQGFDGWPVWLLMALVVTMIIFLTELTSNTATTASFLPLLGAFALAQDSSPLLFTVPAAIAASCAFMMPVATPPNAVIFGSGKIQIAEMMRQGLVLNLVGVLVVTAISYAVVTGFWL</sequence>
<evidence type="ECO:0000256" key="1">
    <source>
        <dbReference type="ARBA" id="ARBA00004141"/>
    </source>
</evidence>
<protein>
    <submittedName>
        <fullName evidence="6">SLC13/DASS family transporter</fullName>
    </submittedName>
</protein>
<name>A0A927BY03_9GAMM</name>
<dbReference type="AlphaFoldDB" id="A0A927BY03"/>